<dbReference type="PANTHER" id="PTHR42697">
    <property type="entry name" value="ENDONUCLEASE 8"/>
    <property type="match status" value="1"/>
</dbReference>
<organism evidence="18 19">
    <name type="scientific">Terrabacter terrae</name>
    <dbReference type="NCBI Taxonomy" id="318434"/>
    <lineage>
        <taxon>Bacteria</taxon>
        <taxon>Bacillati</taxon>
        <taxon>Actinomycetota</taxon>
        <taxon>Actinomycetes</taxon>
        <taxon>Micrococcales</taxon>
        <taxon>Intrasporangiaceae</taxon>
        <taxon>Terrabacter</taxon>
    </lineage>
</organism>
<evidence type="ECO:0000256" key="11">
    <source>
        <dbReference type="ARBA" id="ARBA00023268"/>
    </source>
</evidence>
<dbReference type="Pfam" id="PF06831">
    <property type="entry name" value="H2TH"/>
    <property type="match status" value="1"/>
</dbReference>
<keyword evidence="19" id="KW-1185">Reference proteome</keyword>
<keyword evidence="4" id="KW-0227">DNA damage</keyword>
<evidence type="ECO:0000256" key="5">
    <source>
        <dbReference type="ARBA" id="ARBA00022771"/>
    </source>
</evidence>
<keyword evidence="7" id="KW-0862">Zinc</keyword>
<keyword evidence="3" id="KW-0479">Metal-binding</keyword>
<feature type="domain" description="FPG-type" evidence="16">
    <location>
        <begin position="224"/>
        <end position="262"/>
    </location>
</feature>
<evidence type="ECO:0000256" key="4">
    <source>
        <dbReference type="ARBA" id="ARBA00022763"/>
    </source>
</evidence>
<dbReference type="Pfam" id="PF01149">
    <property type="entry name" value="Fapy_DNA_glyco"/>
    <property type="match status" value="1"/>
</dbReference>
<dbReference type="Gene3D" id="3.20.190.10">
    <property type="entry name" value="MutM-like, N-terminal"/>
    <property type="match status" value="1"/>
</dbReference>
<dbReference type="SMART" id="SM01232">
    <property type="entry name" value="H2TH"/>
    <property type="match status" value="1"/>
</dbReference>
<evidence type="ECO:0000256" key="9">
    <source>
        <dbReference type="ARBA" id="ARBA00023204"/>
    </source>
</evidence>
<evidence type="ECO:0000256" key="10">
    <source>
        <dbReference type="ARBA" id="ARBA00023239"/>
    </source>
</evidence>
<evidence type="ECO:0000256" key="7">
    <source>
        <dbReference type="ARBA" id="ARBA00022833"/>
    </source>
</evidence>
<dbReference type="RefSeq" id="WP_343995326.1">
    <property type="nucleotide sequence ID" value="NZ_BAAANB010000234.1"/>
</dbReference>
<sequence>MPEGDTVWRTASRLNEALAGREIVESDLRWPEISTADLTGRTTLEVVSRGKHVLHRVEGGLTLHSHLRMEGQWRIEATAGLAARWRRNPQLRALVAAADWAALGLRLGMLNLVPTAREHELVGHLGPDVLGPDWDQELAVDNICASPVPIGQALLDQRNLAGVGTMWCAETLFLERVPPWTRADELGLETVERVVVRAHRLIDNGRRHAVQSSTGSYRLDEAHYVHARSGRPCRRCGTTVRVAMIGEPTKERTMFYCPGCQGGLGPTDDGRRQVPLGSDRGAARSRRSY</sequence>
<evidence type="ECO:0000256" key="3">
    <source>
        <dbReference type="ARBA" id="ARBA00022723"/>
    </source>
</evidence>
<keyword evidence="11" id="KW-0511">Multifunctional enzyme</keyword>
<dbReference type="PROSITE" id="PS51068">
    <property type="entry name" value="FPG_CAT"/>
    <property type="match status" value="1"/>
</dbReference>
<reference evidence="18 19" key="1">
    <citation type="journal article" date="2019" name="Int. J. Syst. Evol. Microbiol.">
        <title>The Global Catalogue of Microorganisms (GCM) 10K type strain sequencing project: providing services to taxonomists for standard genome sequencing and annotation.</title>
        <authorList>
            <consortium name="The Broad Institute Genomics Platform"/>
            <consortium name="The Broad Institute Genome Sequencing Center for Infectious Disease"/>
            <person name="Wu L."/>
            <person name="Ma J."/>
        </authorList>
    </citation>
    <scope>NUCLEOTIDE SEQUENCE [LARGE SCALE GENOMIC DNA]</scope>
    <source>
        <strain evidence="18 19">JCM 14283</strain>
    </source>
</reference>
<dbReference type="EC" id="4.2.99.18" evidence="2"/>
<protein>
    <recommendedName>
        <fullName evidence="2">DNA-(apurinic or apyrimidinic site) lyase</fullName>
        <ecNumber evidence="2">4.2.99.18</ecNumber>
    </recommendedName>
</protein>
<keyword evidence="8" id="KW-0238">DNA-binding</keyword>
<dbReference type="InterPro" id="IPR044090">
    <property type="entry name" value="Nei2_N"/>
</dbReference>
<dbReference type="PROSITE" id="PS01242">
    <property type="entry name" value="ZF_FPG_1"/>
    <property type="match status" value="1"/>
</dbReference>
<evidence type="ECO:0000256" key="13">
    <source>
        <dbReference type="ARBA" id="ARBA00044632"/>
    </source>
</evidence>
<dbReference type="EMBL" id="BAAANB010000234">
    <property type="protein sequence ID" value="GAA1506959.1"/>
    <property type="molecule type" value="Genomic_DNA"/>
</dbReference>
<dbReference type="Gene3D" id="1.10.8.50">
    <property type="match status" value="1"/>
</dbReference>
<dbReference type="SUPFAM" id="SSF46946">
    <property type="entry name" value="S13-like H2TH domain"/>
    <property type="match status" value="1"/>
</dbReference>
<evidence type="ECO:0000259" key="17">
    <source>
        <dbReference type="PROSITE" id="PS51068"/>
    </source>
</evidence>
<dbReference type="InterPro" id="IPR010979">
    <property type="entry name" value="Ribosomal_uS13-like_H2TH"/>
</dbReference>
<evidence type="ECO:0000313" key="19">
    <source>
        <dbReference type="Proteomes" id="UP001501285"/>
    </source>
</evidence>
<dbReference type="Proteomes" id="UP001501285">
    <property type="component" value="Unassembled WGS sequence"/>
</dbReference>
<keyword evidence="6" id="KW-0378">Hydrolase</keyword>
<dbReference type="CDD" id="cd08971">
    <property type="entry name" value="AcNei2_N"/>
    <property type="match status" value="1"/>
</dbReference>
<dbReference type="InterPro" id="IPR015886">
    <property type="entry name" value="H2TH_FPG"/>
</dbReference>
<evidence type="ECO:0000256" key="1">
    <source>
        <dbReference type="ARBA" id="ARBA00009409"/>
    </source>
</evidence>
<dbReference type="InterPro" id="IPR035937">
    <property type="entry name" value="FPG_N"/>
</dbReference>
<keyword evidence="5 14" id="KW-0863">Zinc-finger</keyword>
<comment type="caution">
    <text evidence="18">The sequence shown here is derived from an EMBL/GenBank/DDBJ whole genome shotgun (WGS) entry which is preliminary data.</text>
</comment>
<gene>
    <name evidence="18" type="ORF">GCM10009740_40860</name>
</gene>
<proteinExistence type="inferred from homology"/>
<dbReference type="InterPro" id="IPR015887">
    <property type="entry name" value="DNA_glyclase_Znf_dom_DNA_BS"/>
</dbReference>
<feature type="region of interest" description="Disordered" evidence="15">
    <location>
        <begin position="267"/>
        <end position="289"/>
    </location>
</feature>
<evidence type="ECO:0000256" key="6">
    <source>
        <dbReference type="ARBA" id="ARBA00022801"/>
    </source>
</evidence>
<comment type="catalytic activity">
    <reaction evidence="13">
        <text>2'-deoxyribonucleotide-(2'-deoxyribose 5'-phosphate)-2'-deoxyribonucleotide-DNA = a 3'-end 2'-deoxyribonucleotide-(2,3-dehydro-2,3-deoxyribose 5'-phosphate)-DNA + a 5'-end 5'-phospho-2'-deoxyribonucleoside-DNA + H(+)</text>
        <dbReference type="Rhea" id="RHEA:66592"/>
        <dbReference type="Rhea" id="RHEA-COMP:13180"/>
        <dbReference type="Rhea" id="RHEA-COMP:16897"/>
        <dbReference type="Rhea" id="RHEA-COMP:17067"/>
        <dbReference type="ChEBI" id="CHEBI:15378"/>
        <dbReference type="ChEBI" id="CHEBI:136412"/>
        <dbReference type="ChEBI" id="CHEBI:157695"/>
        <dbReference type="ChEBI" id="CHEBI:167181"/>
        <dbReference type="EC" id="4.2.99.18"/>
    </reaction>
</comment>
<evidence type="ECO:0000256" key="14">
    <source>
        <dbReference type="PROSITE-ProRule" id="PRU00391"/>
    </source>
</evidence>
<dbReference type="PANTHER" id="PTHR42697:SF1">
    <property type="entry name" value="ENDONUCLEASE 8"/>
    <property type="match status" value="1"/>
</dbReference>
<keyword evidence="12" id="KW-0326">Glycosidase</keyword>
<comment type="similarity">
    <text evidence="1">Belongs to the FPG family.</text>
</comment>
<evidence type="ECO:0000313" key="18">
    <source>
        <dbReference type="EMBL" id="GAA1506959.1"/>
    </source>
</evidence>
<accession>A0ABN1ZY00</accession>
<dbReference type="SUPFAM" id="SSF81624">
    <property type="entry name" value="N-terminal domain of MutM-like DNA repair proteins"/>
    <property type="match status" value="1"/>
</dbReference>
<evidence type="ECO:0000256" key="15">
    <source>
        <dbReference type="SAM" id="MobiDB-lite"/>
    </source>
</evidence>
<name>A0ABN1ZY00_9MICO</name>
<feature type="domain" description="Formamidopyrimidine-DNA glycosylase catalytic" evidence="17">
    <location>
        <begin position="2"/>
        <end position="92"/>
    </location>
</feature>
<evidence type="ECO:0000256" key="12">
    <source>
        <dbReference type="ARBA" id="ARBA00023295"/>
    </source>
</evidence>
<keyword evidence="9" id="KW-0234">DNA repair</keyword>
<evidence type="ECO:0000259" key="16">
    <source>
        <dbReference type="PROSITE" id="PS51066"/>
    </source>
</evidence>
<dbReference type="InterPro" id="IPR000214">
    <property type="entry name" value="Znf_DNA_glyclase/AP_lyase"/>
</dbReference>
<keyword evidence="10" id="KW-0456">Lyase</keyword>
<dbReference type="PROSITE" id="PS51066">
    <property type="entry name" value="ZF_FPG_2"/>
    <property type="match status" value="1"/>
</dbReference>
<dbReference type="InterPro" id="IPR012319">
    <property type="entry name" value="FPG_cat"/>
</dbReference>
<dbReference type="SUPFAM" id="SSF57716">
    <property type="entry name" value="Glucocorticoid receptor-like (DNA-binding domain)"/>
    <property type="match status" value="1"/>
</dbReference>
<dbReference type="SMART" id="SM00898">
    <property type="entry name" value="Fapy_DNA_glyco"/>
    <property type="match status" value="1"/>
</dbReference>
<evidence type="ECO:0000256" key="8">
    <source>
        <dbReference type="ARBA" id="ARBA00023125"/>
    </source>
</evidence>
<evidence type="ECO:0000256" key="2">
    <source>
        <dbReference type="ARBA" id="ARBA00012720"/>
    </source>
</evidence>